<organism evidence="3 4">
    <name type="scientific">Clostridium oceanicum</name>
    <dbReference type="NCBI Taxonomy" id="1543"/>
    <lineage>
        <taxon>Bacteria</taxon>
        <taxon>Bacillati</taxon>
        <taxon>Bacillota</taxon>
        <taxon>Clostridia</taxon>
        <taxon>Eubacteriales</taxon>
        <taxon>Clostridiaceae</taxon>
        <taxon>Clostridium</taxon>
    </lineage>
</organism>
<feature type="transmembrane region" description="Helical" evidence="1">
    <location>
        <begin position="36"/>
        <end position="54"/>
    </location>
</feature>
<sequence>MYKKSKFIDINLILLIIVIFIEVIFFLFNYSKGTMENYICLFFIFITILVSYFVSRVYSLIFSAFIIFIYSTYILHQSLNYGYHNSPSPYFFILSIPIISFITNNLAYEINNIQHINENFQKKYKELVTIDEITGFNNIKSFYSDLDKEISKAVRHEFPLTLMMIKIMYYDNLTKIIGKDNIRRLISEVGKSINESTRNEDEIYRSGKDVFSFLLTNTDISGADIVKNRIKKEIDTLALTDDAYKNVSIDLKIGIYEYDKSKIKNIYDFVGEAEEEMEYDF</sequence>
<keyword evidence="4" id="KW-1185">Reference proteome</keyword>
<feature type="transmembrane region" description="Helical" evidence="1">
    <location>
        <begin position="12"/>
        <end position="30"/>
    </location>
</feature>
<evidence type="ECO:0000313" key="3">
    <source>
        <dbReference type="EMBL" id="GAA0745102.1"/>
    </source>
</evidence>
<name>A0ABN1JR85_9CLOT</name>
<keyword evidence="1" id="KW-0472">Membrane</keyword>
<keyword evidence="1" id="KW-1133">Transmembrane helix</keyword>
<dbReference type="Pfam" id="PF00990">
    <property type="entry name" value="GGDEF"/>
    <property type="match status" value="1"/>
</dbReference>
<dbReference type="RefSeq" id="WP_343762980.1">
    <property type="nucleotide sequence ID" value="NZ_BAAACG010000013.1"/>
</dbReference>
<dbReference type="PROSITE" id="PS50887">
    <property type="entry name" value="GGDEF"/>
    <property type="match status" value="1"/>
</dbReference>
<gene>
    <name evidence="3" type="ORF">GCM10008906_31010</name>
</gene>
<evidence type="ECO:0000259" key="2">
    <source>
        <dbReference type="PROSITE" id="PS50887"/>
    </source>
</evidence>
<feature type="transmembrane region" description="Helical" evidence="1">
    <location>
        <begin position="88"/>
        <end position="108"/>
    </location>
</feature>
<dbReference type="InterPro" id="IPR043128">
    <property type="entry name" value="Rev_trsase/Diguanyl_cyclase"/>
</dbReference>
<dbReference type="SMART" id="SM00267">
    <property type="entry name" value="GGDEF"/>
    <property type="match status" value="1"/>
</dbReference>
<reference evidence="3 4" key="1">
    <citation type="journal article" date="2019" name="Int. J. Syst. Evol. Microbiol.">
        <title>The Global Catalogue of Microorganisms (GCM) 10K type strain sequencing project: providing services to taxonomists for standard genome sequencing and annotation.</title>
        <authorList>
            <consortium name="The Broad Institute Genomics Platform"/>
            <consortium name="The Broad Institute Genome Sequencing Center for Infectious Disease"/>
            <person name="Wu L."/>
            <person name="Ma J."/>
        </authorList>
    </citation>
    <scope>NUCLEOTIDE SEQUENCE [LARGE SCALE GENOMIC DNA]</scope>
    <source>
        <strain evidence="3 4">JCM 1407</strain>
    </source>
</reference>
<accession>A0ABN1JR85</accession>
<keyword evidence="1" id="KW-0812">Transmembrane</keyword>
<comment type="caution">
    <text evidence="3">The sequence shown here is derived from an EMBL/GenBank/DDBJ whole genome shotgun (WGS) entry which is preliminary data.</text>
</comment>
<dbReference type="EMBL" id="BAAACG010000013">
    <property type="protein sequence ID" value="GAA0745102.1"/>
    <property type="molecule type" value="Genomic_DNA"/>
</dbReference>
<feature type="transmembrane region" description="Helical" evidence="1">
    <location>
        <begin position="59"/>
        <end position="76"/>
    </location>
</feature>
<dbReference type="Proteomes" id="UP001501510">
    <property type="component" value="Unassembled WGS sequence"/>
</dbReference>
<proteinExistence type="predicted"/>
<dbReference type="NCBIfam" id="TIGR00254">
    <property type="entry name" value="GGDEF"/>
    <property type="match status" value="1"/>
</dbReference>
<dbReference type="InterPro" id="IPR029787">
    <property type="entry name" value="Nucleotide_cyclase"/>
</dbReference>
<feature type="domain" description="GGDEF" evidence="2">
    <location>
        <begin position="158"/>
        <end position="281"/>
    </location>
</feature>
<evidence type="ECO:0000313" key="4">
    <source>
        <dbReference type="Proteomes" id="UP001501510"/>
    </source>
</evidence>
<evidence type="ECO:0000256" key="1">
    <source>
        <dbReference type="SAM" id="Phobius"/>
    </source>
</evidence>
<dbReference type="SUPFAM" id="SSF55073">
    <property type="entry name" value="Nucleotide cyclase"/>
    <property type="match status" value="1"/>
</dbReference>
<dbReference type="InterPro" id="IPR000160">
    <property type="entry name" value="GGDEF_dom"/>
</dbReference>
<protein>
    <submittedName>
        <fullName evidence="3">Diguanylate cyclase</fullName>
    </submittedName>
</protein>
<dbReference type="Gene3D" id="3.30.70.270">
    <property type="match status" value="1"/>
</dbReference>